<dbReference type="PANTHER" id="PTHR14269:SF62">
    <property type="entry name" value="CDP-DIACYLGLYCEROL--GLYCEROL-3-PHOSPHATE 3-PHOSPHATIDYLTRANSFERASE 1, CHLOROPLASTIC"/>
    <property type="match status" value="1"/>
</dbReference>
<name>A0A316TSQ2_9BACT</name>
<proteinExistence type="inferred from homology"/>
<sequence length="186" mass="21049">MAMAPVFLLLYIQDDIWLRGISLVIFAVAALTDFFDGYIARKYRVESKFGIFLDPLADKFLTIAGFVCLPFLSPEQFPWWAIVLIVIRDLGITGLRIFADRRNLTMQTRSSAKVKTAIQMIYLYTALLFGFLVLFGGGFGEMVRSVYELDLFYWGMIAVTAITVYSGIEYLAVNRKMFVTTAGKNA</sequence>
<organism evidence="17 18">
    <name type="scientific">Rhodohalobacter mucosus</name>
    <dbReference type="NCBI Taxonomy" id="2079485"/>
    <lineage>
        <taxon>Bacteria</taxon>
        <taxon>Pseudomonadati</taxon>
        <taxon>Balneolota</taxon>
        <taxon>Balneolia</taxon>
        <taxon>Balneolales</taxon>
        <taxon>Balneolaceae</taxon>
        <taxon>Rhodohalobacter</taxon>
    </lineage>
</organism>
<comment type="subcellular location">
    <subcellularLocation>
        <location evidence="1">Membrane</location>
        <topology evidence="1">Multi-pass membrane protein</topology>
    </subcellularLocation>
</comment>
<dbReference type="OrthoDB" id="9785031at2"/>
<keyword evidence="12" id="KW-0594">Phospholipid biosynthesis</keyword>
<dbReference type="InterPro" id="IPR000462">
    <property type="entry name" value="CDP-OH_P_trans"/>
</dbReference>
<dbReference type="GO" id="GO:0046474">
    <property type="term" value="P:glycerophospholipid biosynthetic process"/>
    <property type="evidence" value="ECO:0007669"/>
    <property type="project" value="TreeGrafter"/>
</dbReference>
<keyword evidence="13" id="KW-1208">Phospholipid metabolism</keyword>
<evidence type="ECO:0000256" key="9">
    <source>
        <dbReference type="ARBA" id="ARBA00022989"/>
    </source>
</evidence>
<evidence type="ECO:0000256" key="4">
    <source>
        <dbReference type="ARBA" id="ARBA00013170"/>
    </source>
</evidence>
<evidence type="ECO:0000256" key="3">
    <source>
        <dbReference type="ARBA" id="ARBA00010441"/>
    </source>
</evidence>
<evidence type="ECO:0000256" key="11">
    <source>
        <dbReference type="ARBA" id="ARBA00023136"/>
    </source>
</evidence>
<accession>A0A316TSQ2</accession>
<evidence type="ECO:0000313" key="17">
    <source>
        <dbReference type="EMBL" id="PWN05272.1"/>
    </source>
</evidence>
<dbReference type="Pfam" id="PF01066">
    <property type="entry name" value="CDP-OH_P_transf"/>
    <property type="match status" value="1"/>
</dbReference>
<evidence type="ECO:0000256" key="12">
    <source>
        <dbReference type="ARBA" id="ARBA00023209"/>
    </source>
</evidence>
<evidence type="ECO:0000256" key="5">
    <source>
        <dbReference type="ARBA" id="ARBA00014944"/>
    </source>
</evidence>
<dbReference type="InterPro" id="IPR043130">
    <property type="entry name" value="CDP-OH_PTrfase_TM_dom"/>
</dbReference>
<evidence type="ECO:0000256" key="10">
    <source>
        <dbReference type="ARBA" id="ARBA00023098"/>
    </source>
</evidence>
<dbReference type="InterPro" id="IPR050324">
    <property type="entry name" value="CDP-alcohol_PTase-I"/>
</dbReference>
<evidence type="ECO:0000256" key="14">
    <source>
        <dbReference type="ARBA" id="ARBA00048586"/>
    </source>
</evidence>
<feature type="transmembrane region" description="Helical" evidence="16">
    <location>
        <begin position="56"/>
        <end position="73"/>
    </location>
</feature>
<dbReference type="PROSITE" id="PS00379">
    <property type="entry name" value="CDP_ALCOHOL_P_TRANSF"/>
    <property type="match status" value="1"/>
</dbReference>
<comment type="caution">
    <text evidence="17">The sequence shown here is derived from an EMBL/GenBank/DDBJ whole genome shotgun (WGS) entry which is preliminary data.</text>
</comment>
<comment type="catalytic activity">
    <reaction evidence="14">
        <text>a CDP-1,2-diacyl-sn-glycerol + sn-glycerol 3-phosphate = a 1,2-diacyl-sn-glycero-3-phospho-(1'-sn-glycero-3'-phosphate) + CMP + H(+)</text>
        <dbReference type="Rhea" id="RHEA:12593"/>
        <dbReference type="ChEBI" id="CHEBI:15378"/>
        <dbReference type="ChEBI" id="CHEBI:57597"/>
        <dbReference type="ChEBI" id="CHEBI:58332"/>
        <dbReference type="ChEBI" id="CHEBI:60110"/>
        <dbReference type="ChEBI" id="CHEBI:60377"/>
        <dbReference type="EC" id="2.7.8.5"/>
    </reaction>
</comment>
<dbReference type="PANTHER" id="PTHR14269">
    <property type="entry name" value="CDP-DIACYLGLYCEROL--GLYCEROL-3-PHOSPHATE 3-PHOSPHATIDYLTRANSFERASE-RELATED"/>
    <property type="match status" value="1"/>
</dbReference>
<feature type="transmembrane region" description="Helical" evidence="16">
    <location>
        <begin position="16"/>
        <end position="35"/>
    </location>
</feature>
<gene>
    <name evidence="17" type="ORF">DDZ15_14435</name>
</gene>
<protein>
    <recommendedName>
        <fullName evidence="5">CDP-diacylglycerol--glycerol-3-phosphate 3-phosphatidyltransferase</fullName>
        <ecNumber evidence="4">2.7.8.5</ecNumber>
    </recommendedName>
</protein>
<keyword evidence="10" id="KW-0443">Lipid metabolism</keyword>
<keyword evidence="9 16" id="KW-1133">Transmembrane helix</keyword>
<feature type="transmembrane region" description="Helical" evidence="16">
    <location>
        <begin position="151"/>
        <end position="168"/>
    </location>
</feature>
<evidence type="ECO:0000256" key="13">
    <source>
        <dbReference type="ARBA" id="ARBA00023264"/>
    </source>
</evidence>
<dbReference type="PIRSF" id="PIRSF000847">
    <property type="entry name" value="Phos_ph_gly_syn"/>
    <property type="match status" value="1"/>
</dbReference>
<evidence type="ECO:0000256" key="1">
    <source>
        <dbReference type="ARBA" id="ARBA00004141"/>
    </source>
</evidence>
<dbReference type="EMBL" id="QGGB01000010">
    <property type="protein sequence ID" value="PWN05272.1"/>
    <property type="molecule type" value="Genomic_DNA"/>
</dbReference>
<dbReference type="InterPro" id="IPR048254">
    <property type="entry name" value="CDP_ALCOHOL_P_TRANSF_CS"/>
</dbReference>
<dbReference type="AlphaFoldDB" id="A0A316TSQ2"/>
<evidence type="ECO:0000256" key="16">
    <source>
        <dbReference type="SAM" id="Phobius"/>
    </source>
</evidence>
<dbReference type="InterPro" id="IPR004570">
    <property type="entry name" value="Phosphatidylglycerol_P_synth"/>
</dbReference>
<keyword evidence="7 15" id="KW-0808">Transferase</keyword>
<keyword evidence="6" id="KW-0444">Lipid biosynthesis</keyword>
<dbReference type="Gene3D" id="1.20.120.1760">
    <property type="match status" value="1"/>
</dbReference>
<keyword evidence="18" id="KW-1185">Reference proteome</keyword>
<dbReference type="GO" id="GO:0008444">
    <property type="term" value="F:CDP-diacylglycerol-glycerol-3-phosphate 3-phosphatidyltransferase activity"/>
    <property type="evidence" value="ECO:0007669"/>
    <property type="project" value="UniProtKB-EC"/>
</dbReference>
<comment type="similarity">
    <text evidence="3 15">Belongs to the CDP-alcohol phosphatidyltransferase class-I family.</text>
</comment>
<evidence type="ECO:0000256" key="15">
    <source>
        <dbReference type="RuleBase" id="RU003750"/>
    </source>
</evidence>
<evidence type="ECO:0000313" key="18">
    <source>
        <dbReference type="Proteomes" id="UP000245533"/>
    </source>
</evidence>
<evidence type="ECO:0000256" key="7">
    <source>
        <dbReference type="ARBA" id="ARBA00022679"/>
    </source>
</evidence>
<reference evidence="17 18" key="1">
    <citation type="submission" date="2018-05" db="EMBL/GenBank/DDBJ databases">
        <title>Rhodohalobacter halophilus gen. nov., sp. nov., a moderately halophilic member of the family Balneolaceae.</title>
        <authorList>
            <person name="Liu Z.-W."/>
        </authorList>
    </citation>
    <scope>NUCLEOTIDE SEQUENCE [LARGE SCALE GENOMIC DNA]</scope>
    <source>
        <strain evidence="17 18">8A47</strain>
    </source>
</reference>
<keyword evidence="11 16" id="KW-0472">Membrane</keyword>
<dbReference type="GO" id="GO:0016020">
    <property type="term" value="C:membrane"/>
    <property type="evidence" value="ECO:0007669"/>
    <property type="project" value="UniProtKB-SubCell"/>
</dbReference>
<dbReference type="EC" id="2.7.8.5" evidence="4"/>
<keyword evidence="8 16" id="KW-0812">Transmembrane</keyword>
<evidence type="ECO:0000256" key="8">
    <source>
        <dbReference type="ARBA" id="ARBA00022692"/>
    </source>
</evidence>
<evidence type="ECO:0000256" key="6">
    <source>
        <dbReference type="ARBA" id="ARBA00022516"/>
    </source>
</evidence>
<dbReference type="Proteomes" id="UP000245533">
    <property type="component" value="Unassembled WGS sequence"/>
</dbReference>
<evidence type="ECO:0000256" key="2">
    <source>
        <dbReference type="ARBA" id="ARBA00005042"/>
    </source>
</evidence>
<comment type="pathway">
    <text evidence="2">Phospholipid metabolism; phosphatidylglycerol biosynthesis; phosphatidylglycerol from CDP-diacylglycerol: step 1/2.</text>
</comment>
<feature type="transmembrane region" description="Helical" evidence="16">
    <location>
        <begin position="120"/>
        <end position="139"/>
    </location>
</feature>
<feature type="transmembrane region" description="Helical" evidence="16">
    <location>
        <begin position="79"/>
        <end position="99"/>
    </location>
</feature>